<dbReference type="AlphaFoldDB" id="A0A9D4PX73"/>
<protein>
    <submittedName>
        <fullName evidence="2">Uncharacterized protein</fullName>
    </submittedName>
</protein>
<feature type="compositionally biased region" description="Basic and acidic residues" evidence="1">
    <location>
        <begin position="132"/>
        <end position="148"/>
    </location>
</feature>
<feature type="compositionally biased region" description="Basic and acidic residues" evidence="1">
    <location>
        <begin position="52"/>
        <end position="65"/>
    </location>
</feature>
<gene>
    <name evidence="2" type="ORF">HPB52_017054</name>
</gene>
<accession>A0A9D4PX73</accession>
<proteinExistence type="predicted"/>
<dbReference type="EMBL" id="JABSTV010001250">
    <property type="protein sequence ID" value="KAH7957283.1"/>
    <property type="molecule type" value="Genomic_DNA"/>
</dbReference>
<organism evidence="2 3">
    <name type="scientific">Rhipicephalus sanguineus</name>
    <name type="common">Brown dog tick</name>
    <name type="synonym">Ixodes sanguineus</name>
    <dbReference type="NCBI Taxonomy" id="34632"/>
    <lineage>
        <taxon>Eukaryota</taxon>
        <taxon>Metazoa</taxon>
        <taxon>Ecdysozoa</taxon>
        <taxon>Arthropoda</taxon>
        <taxon>Chelicerata</taxon>
        <taxon>Arachnida</taxon>
        <taxon>Acari</taxon>
        <taxon>Parasitiformes</taxon>
        <taxon>Ixodida</taxon>
        <taxon>Ixodoidea</taxon>
        <taxon>Ixodidae</taxon>
        <taxon>Rhipicephalinae</taxon>
        <taxon>Rhipicephalus</taxon>
        <taxon>Rhipicephalus</taxon>
    </lineage>
</organism>
<evidence type="ECO:0000313" key="2">
    <source>
        <dbReference type="EMBL" id="KAH7957283.1"/>
    </source>
</evidence>
<name>A0A9D4PX73_RHISA</name>
<reference evidence="2" key="2">
    <citation type="submission" date="2021-09" db="EMBL/GenBank/DDBJ databases">
        <authorList>
            <person name="Jia N."/>
            <person name="Wang J."/>
            <person name="Shi W."/>
            <person name="Du L."/>
            <person name="Sun Y."/>
            <person name="Zhan W."/>
            <person name="Jiang J."/>
            <person name="Wang Q."/>
            <person name="Zhang B."/>
            <person name="Ji P."/>
            <person name="Sakyi L.B."/>
            <person name="Cui X."/>
            <person name="Yuan T."/>
            <person name="Jiang B."/>
            <person name="Yang W."/>
            <person name="Lam T.T.-Y."/>
            <person name="Chang Q."/>
            <person name="Ding S."/>
            <person name="Wang X."/>
            <person name="Zhu J."/>
            <person name="Ruan X."/>
            <person name="Zhao L."/>
            <person name="Wei J."/>
            <person name="Que T."/>
            <person name="Du C."/>
            <person name="Cheng J."/>
            <person name="Dai P."/>
            <person name="Han X."/>
            <person name="Huang E."/>
            <person name="Gao Y."/>
            <person name="Liu J."/>
            <person name="Shao H."/>
            <person name="Ye R."/>
            <person name="Li L."/>
            <person name="Wei W."/>
            <person name="Wang X."/>
            <person name="Wang C."/>
            <person name="Huo Q."/>
            <person name="Li W."/>
            <person name="Guo W."/>
            <person name="Chen H."/>
            <person name="Chen S."/>
            <person name="Zhou L."/>
            <person name="Zhou L."/>
            <person name="Ni X."/>
            <person name="Tian J."/>
            <person name="Zhou Y."/>
            <person name="Sheng Y."/>
            <person name="Liu T."/>
            <person name="Pan Y."/>
            <person name="Xia L."/>
            <person name="Li J."/>
            <person name="Zhao F."/>
            <person name="Cao W."/>
        </authorList>
    </citation>
    <scope>NUCLEOTIDE SEQUENCE</scope>
    <source>
        <strain evidence="2">Rsan-2018</strain>
        <tissue evidence="2">Larvae</tissue>
    </source>
</reference>
<comment type="caution">
    <text evidence="2">The sequence shown here is derived from an EMBL/GenBank/DDBJ whole genome shotgun (WGS) entry which is preliminary data.</text>
</comment>
<sequence length="162" mass="18551">MAHTFQLREVFLWPRGPYHGLRGDEESTHPPLSYSEVLFSGSKSECVSGGPSHRDDRDQDFAPRERKSLLLKPRLVTVEANKEAAAIFKAPELAPKGSSSILGGARPVDAATRKREIEARLARQRQEERLQIRYRKPIQDSRKYDRVRRSSVTSRSERPRRS</sequence>
<keyword evidence="3" id="KW-1185">Reference proteome</keyword>
<evidence type="ECO:0000256" key="1">
    <source>
        <dbReference type="SAM" id="MobiDB-lite"/>
    </source>
</evidence>
<reference evidence="2" key="1">
    <citation type="journal article" date="2020" name="Cell">
        <title>Large-Scale Comparative Analyses of Tick Genomes Elucidate Their Genetic Diversity and Vector Capacities.</title>
        <authorList>
            <consortium name="Tick Genome and Microbiome Consortium (TIGMIC)"/>
            <person name="Jia N."/>
            <person name="Wang J."/>
            <person name="Shi W."/>
            <person name="Du L."/>
            <person name="Sun Y."/>
            <person name="Zhan W."/>
            <person name="Jiang J.F."/>
            <person name="Wang Q."/>
            <person name="Zhang B."/>
            <person name="Ji P."/>
            <person name="Bell-Sakyi L."/>
            <person name="Cui X.M."/>
            <person name="Yuan T.T."/>
            <person name="Jiang B.G."/>
            <person name="Yang W.F."/>
            <person name="Lam T.T."/>
            <person name="Chang Q.C."/>
            <person name="Ding S.J."/>
            <person name="Wang X.J."/>
            <person name="Zhu J.G."/>
            <person name="Ruan X.D."/>
            <person name="Zhao L."/>
            <person name="Wei J.T."/>
            <person name="Ye R.Z."/>
            <person name="Que T.C."/>
            <person name="Du C.H."/>
            <person name="Zhou Y.H."/>
            <person name="Cheng J.X."/>
            <person name="Dai P.F."/>
            <person name="Guo W.B."/>
            <person name="Han X.H."/>
            <person name="Huang E.J."/>
            <person name="Li L.F."/>
            <person name="Wei W."/>
            <person name="Gao Y.C."/>
            <person name="Liu J.Z."/>
            <person name="Shao H.Z."/>
            <person name="Wang X."/>
            <person name="Wang C.C."/>
            <person name="Yang T.C."/>
            <person name="Huo Q.B."/>
            <person name="Li W."/>
            <person name="Chen H.Y."/>
            <person name="Chen S.E."/>
            <person name="Zhou L.G."/>
            <person name="Ni X.B."/>
            <person name="Tian J.H."/>
            <person name="Sheng Y."/>
            <person name="Liu T."/>
            <person name="Pan Y.S."/>
            <person name="Xia L.Y."/>
            <person name="Li J."/>
            <person name="Zhao F."/>
            <person name="Cao W.C."/>
        </authorList>
    </citation>
    <scope>NUCLEOTIDE SEQUENCE</scope>
    <source>
        <strain evidence="2">Rsan-2018</strain>
    </source>
</reference>
<dbReference type="Proteomes" id="UP000821837">
    <property type="component" value="Unassembled WGS sequence"/>
</dbReference>
<dbReference type="VEuPathDB" id="VectorBase:RSAN_042292"/>
<feature type="region of interest" description="Disordered" evidence="1">
    <location>
        <begin position="42"/>
        <end position="65"/>
    </location>
</feature>
<feature type="region of interest" description="Disordered" evidence="1">
    <location>
        <begin position="132"/>
        <end position="162"/>
    </location>
</feature>
<evidence type="ECO:0000313" key="3">
    <source>
        <dbReference type="Proteomes" id="UP000821837"/>
    </source>
</evidence>